<dbReference type="Pfam" id="PF10397">
    <property type="entry name" value="ADSL_C"/>
    <property type="match status" value="1"/>
</dbReference>
<evidence type="ECO:0000259" key="3">
    <source>
        <dbReference type="SMART" id="SM00998"/>
    </source>
</evidence>
<evidence type="ECO:0000256" key="2">
    <source>
        <dbReference type="ARBA" id="ARBA00023239"/>
    </source>
</evidence>
<proteinExistence type="predicted"/>
<evidence type="ECO:0000313" key="5">
    <source>
        <dbReference type="Proteomes" id="UP000255036"/>
    </source>
</evidence>
<dbReference type="RefSeq" id="WP_115481148.1">
    <property type="nucleotide sequence ID" value="NZ_QRCT01000013.1"/>
</dbReference>
<dbReference type="SMART" id="SM00998">
    <property type="entry name" value="ADSL_C"/>
    <property type="match status" value="1"/>
</dbReference>
<dbReference type="PRINTS" id="PR00149">
    <property type="entry name" value="FUMRATELYASE"/>
</dbReference>
<dbReference type="OrthoDB" id="9768878at2"/>
<comment type="caution">
    <text evidence="4">The sequence shown here is derived from an EMBL/GenBank/DDBJ whole genome shotgun (WGS) entry which is preliminary data.</text>
</comment>
<name>A0A371AXU9_9FIRM</name>
<dbReference type="GO" id="GO:0004018">
    <property type="term" value="F:N6-(1,2-dicarboxyethyl)AMP AMP-lyase (fumarate-forming) activity"/>
    <property type="evidence" value="ECO:0007669"/>
    <property type="project" value="TreeGrafter"/>
</dbReference>
<keyword evidence="1" id="KW-0028">Amino-acid biosynthesis</keyword>
<sequence>MESVLKSQIIDSEFFGEDYCTEESKEIFSDIRRMQRWLDIEKALLKSQKLLGLIPEEAADELINAGELKNFDLDKIKSDIKVTKHSLIPLLNAWQRSVSSEAAQYIHYGPTTQDIEDTAQMLEVKDILKIVKKDLKSIIDILIDLSRENQNVAIVGRTHAQNALPMSLGLKFAEWLDENIRNYRRVEHCEKNLLVSQLFGGVGTMASFQGSGYELLKVFSEELGLGVPNVAWHNTRDRFVELLSVLALITGNFAKIANEIIQLNKNGIEELSEPFSNGQVGSSTMPHKRNPEKCEHIVTLAKLVKGNTNLNFDTLECEHERDYRSLRLEWVTITDTCMYACCALKSIKEILSGLVINHENINKNLMDSAELISSEAIMFWLGKQMGKNKAHKAVYETVMNKNKDKSLVDELVQKYSLDEKELRCIVDPKNSLGESGKMIEKVILDAKTIK</sequence>
<dbReference type="PANTHER" id="PTHR43172">
    <property type="entry name" value="ADENYLOSUCCINATE LYASE"/>
    <property type="match status" value="1"/>
</dbReference>
<dbReference type="SUPFAM" id="SSF48557">
    <property type="entry name" value="L-aspartase-like"/>
    <property type="match status" value="1"/>
</dbReference>
<protein>
    <submittedName>
        <fullName evidence="4">Adenylosuccinate lyase family protein</fullName>
    </submittedName>
</protein>
<dbReference type="PANTHER" id="PTHR43172:SF1">
    <property type="entry name" value="ADENYLOSUCCINATE LYASE"/>
    <property type="match status" value="1"/>
</dbReference>
<dbReference type="PROSITE" id="PS00163">
    <property type="entry name" value="FUMARATE_LYASES"/>
    <property type="match status" value="1"/>
</dbReference>
<dbReference type="InterPro" id="IPR020557">
    <property type="entry name" value="Fumarate_lyase_CS"/>
</dbReference>
<dbReference type="InterPro" id="IPR022761">
    <property type="entry name" value="Fumarate_lyase_N"/>
</dbReference>
<dbReference type="InterPro" id="IPR008948">
    <property type="entry name" value="L-Aspartase-like"/>
</dbReference>
<reference evidence="4 5" key="1">
    <citation type="submission" date="2018-07" db="EMBL/GenBank/DDBJ databases">
        <title>Anaerosacharophilus polymeroproducens gen. nov. sp. nov., an anaerobic bacterium isolated from salt field.</title>
        <authorList>
            <person name="Kim W."/>
            <person name="Yang S.-H."/>
            <person name="Oh J."/>
            <person name="Lee J.-H."/>
            <person name="Kwon K.K."/>
        </authorList>
    </citation>
    <scope>NUCLEOTIDE SEQUENCE [LARGE SCALE GENOMIC DNA]</scope>
    <source>
        <strain evidence="4 5">MCWD5</strain>
    </source>
</reference>
<dbReference type="Gene3D" id="1.10.275.60">
    <property type="match status" value="1"/>
</dbReference>
<dbReference type="Pfam" id="PF00206">
    <property type="entry name" value="Lyase_1"/>
    <property type="match status" value="1"/>
</dbReference>
<dbReference type="InterPro" id="IPR000362">
    <property type="entry name" value="Fumarate_lyase_fam"/>
</dbReference>
<dbReference type="Gene3D" id="1.10.40.30">
    <property type="entry name" value="Fumarase/aspartase (C-terminal domain)"/>
    <property type="match status" value="1"/>
</dbReference>
<accession>A0A371AXU9</accession>
<dbReference type="GO" id="GO:0070626">
    <property type="term" value="F:(S)-2-(5-amino-1-(5-phospho-D-ribosyl)imidazole-4-carboxamido) succinate lyase (fumarate-forming) activity"/>
    <property type="evidence" value="ECO:0007669"/>
    <property type="project" value="TreeGrafter"/>
</dbReference>
<dbReference type="AlphaFoldDB" id="A0A371AXU9"/>
<feature type="domain" description="Adenylosuccinate lyase C-terminal" evidence="3">
    <location>
        <begin position="369"/>
        <end position="443"/>
    </location>
</feature>
<dbReference type="GO" id="GO:0044208">
    <property type="term" value="P:'de novo' AMP biosynthetic process"/>
    <property type="evidence" value="ECO:0007669"/>
    <property type="project" value="TreeGrafter"/>
</dbReference>
<evidence type="ECO:0000256" key="1">
    <source>
        <dbReference type="ARBA" id="ARBA00022605"/>
    </source>
</evidence>
<dbReference type="CDD" id="cd01597">
    <property type="entry name" value="pCLME"/>
    <property type="match status" value="1"/>
</dbReference>
<organism evidence="4 5">
    <name type="scientific">Anaerosacchariphilus polymeriproducens</name>
    <dbReference type="NCBI Taxonomy" id="1812858"/>
    <lineage>
        <taxon>Bacteria</taxon>
        <taxon>Bacillati</taxon>
        <taxon>Bacillota</taxon>
        <taxon>Clostridia</taxon>
        <taxon>Lachnospirales</taxon>
        <taxon>Lachnospiraceae</taxon>
        <taxon>Anaerosacchariphilus</taxon>
    </lineage>
</organism>
<dbReference type="Proteomes" id="UP000255036">
    <property type="component" value="Unassembled WGS sequence"/>
</dbReference>
<keyword evidence="2 4" id="KW-0456">Lyase</keyword>
<gene>
    <name evidence="4" type="ORF">DWV06_05375</name>
</gene>
<dbReference type="Gene3D" id="1.20.200.10">
    <property type="entry name" value="Fumarase/aspartase (Central domain)"/>
    <property type="match status" value="1"/>
</dbReference>
<evidence type="ECO:0000313" key="4">
    <source>
        <dbReference type="EMBL" id="RDU24404.1"/>
    </source>
</evidence>
<keyword evidence="5" id="KW-1185">Reference proteome</keyword>
<dbReference type="InterPro" id="IPR019468">
    <property type="entry name" value="AdenyloSucc_lyase_C"/>
</dbReference>
<dbReference type="GO" id="GO:0005829">
    <property type="term" value="C:cytosol"/>
    <property type="evidence" value="ECO:0007669"/>
    <property type="project" value="TreeGrafter"/>
</dbReference>
<dbReference type="GO" id="GO:0008652">
    <property type="term" value="P:amino acid biosynthetic process"/>
    <property type="evidence" value="ECO:0007669"/>
    <property type="project" value="UniProtKB-KW"/>
</dbReference>
<dbReference type="EMBL" id="QRCT01000013">
    <property type="protein sequence ID" value="RDU24404.1"/>
    <property type="molecule type" value="Genomic_DNA"/>
</dbReference>
<dbReference type="PRINTS" id="PR00145">
    <property type="entry name" value="ARGSUCLYASE"/>
</dbReference>